<protein>
    <submittedName>
        <fullName evidence="3">Methyltransferase family protein</fullName>
    </submittedName>
</protein>
<sequence length="246" mass="27065">MSGFDDAAFFGDRWADHYGDGPDPTAAVEFLAGLAGAGRVLELASGTGRITLPLAARGIAVEGVEGSAAMVERMRERPGGTRIPVTVGDMADVPVEGSFRLVFLVFNTLFNLPSQERQMDCFHNVARALQPDGAFVIECFVPDPAKFDRGSRVEALEVTEDSATIQVYRHDAVAQRYAKQTITFTTDETRMLPVALRYCWPSELDLMASQAGLQLHERHADWDRRPFDSNSTSHISVYRPAAEVTR</sequence>
<evidence type="ECO:0000256" key="1">
    <source>
        <dbReference type="ARBA" id="ARBA00022679"/>
    </source>
</evidence>
<comment type="caution">
    <text evidence="3">The sequence shown here is derived from an EMBL/GenBank/DDBJ whole genome shotgun (WGS) entry which is preliminary data.</text>
</comment>
<dbReference type="CDD" id="cd02440">
    <property type="entry name" value="AdoMet_MTases"/>
    <property type="match status" value="1"/>
</dbReference>
<gene>
    <name evidence="3" type="ORF">EDD27_4435</name>
</gene>
<organism evidence="3 4">
    <name type="scientific">Nonomuraea polychroma</name>
    <dbReference type="NCBI Taxonomy" id="46176"/>
    <lineage>
        <taxon>Bacteria</taxon>
        <taxon>Bacillati</taxon>
        <taxon>Actinomycetota</taxon>
        <taxon>Actinomycetes</taxon>
        <taxon>Streptosporangiales</taxon>
        <taxon>Streptosporangiaceae</taxon>
        <taxon>Nonomuraea</taxon>
    </lineage>
</organism>
<dbReference type="PANTHER" id="PTHR43861">
    <property type="entry name" value="TRANS-ACONITATE 2-METHYLTRANSFERASE-RELATED"/>
    <property type="match status" value="1"/>
</dbReference>
<keyword evidence="1 3" id="KW-0808">Transferase</keyword>
<dbReference type="Proteomes" id="UP000284824">
    <property type="component" value="Unassembled WGS sequence"/>
</dbReference>
<evidence type="ECO:0000313" key="4">
    <source>
        <dbReference type="Proteomes" id="UP000284824"/>
    </source>
</evidence>
<dbReference type="AlphaFoldDB" id="A0A438M8A9"/>
<dbReference type="GO" id="GO:0008168">
    <property type="term" value="F:methyltransferase activity"/>
    <property type="evidence" value="ECO:0007669"/>
    <property type="project" value="UniProtKB-KW"/>
</dbReference>
<name>A0A438M8A9_9ACTN</name>
<accession>A0A438M8A9</accession>
<dbReference type="Pfam" id="PF13649">
    <property type="entry name" value="Methyltransf_25"/>
    <property type="match status" value="1"/>
</dbReference>
<evidence type="ECO:0000259" key="2">
    <source>
        <dbReference type="Pfam" id="PF13649"/>
    </source>
</evidence>
<dbReference type="GO" id="GO:0032259">
    <property type="term" value="P:methylation"/>
    <property type="evidence" value="ECO:0007669"/>
    <property type="project" value="UniProtKB-KW"/>
</dbReference>
<dbReference type="SUPFAM" id="SSF53335">
    <property type="entry name" value="S-adenosyl-L-methionine-dependent methyltransferases"/>
    <property type="match status" value="1"/>
</dbReference>
<dbReference type="EMBL" id="SAUN01000001">
    <property type="protein sequence ID" value="RVX41855.1"/>
    <property type="molecule type" value="Genomic_DNA"/>
</dbReference>
<reference evidence="3 4" key="1">
    <citation type="submission" date="2019-01" db="EMBL/GenBank/DDBJ databases">
        <title>Sequencing the genomes of 1000 actinobacteria strains.</title>
        <authorList>
            <person name="Klenk H.-P."/>
        </authorList>
    </citation>
    <scope>NUCLEOTIDE SEQUENCE [LARGE SCALE GENOMIC DNA]</scope>
    <source>
        <strain evidence="3 4">DSM 43925</strain>
    </source>
</reference>
<evidence type="ECO:0000313" key="3">
    <source>
        <dbReference type="EMBL" id="RVX41855.1"/>
    </source>
</evidence>
<dbReference type="RefSeq" id="WP_127934033.1">
    <property type="nucleotide sequence ID" value="NZ_SAUN01000001.1"/>
</dbReference>
<proteinExistence type="predicted"/>
<keyword evidence="3" id="KW-0489">Methyltransferase</keyword>
<dbReference type="InterPro" id="IPR029063">
    <property type="entry name" value="SAM-dependent_MTases_sf"/>
</dbReference>
<keyword evidence="4" id="KW-1185">Reference proteome</keyword>
<dbReference type="OrthoDB" id="3172472at2"/>
<dbReference type="Gene3D" id="3.40.50.150">
    <property type="entry name" value="Vaccinia Virus protein VP39"/>
    <property type="match status" value="2"/>
</dbReference>
<dbReference type="InterPro" id="IPR041698">
    <property type="entry name" value="Methyltransf_25"/>
</dbReference>
<feature type="domain" description="Methyltransferase" evidence="2">
    <location>
        <begin position="40"/>
        <end position="133"/>
    </location>
</feature>